<dbReference type="Gene3D" id="1.20.5.1940">
    <property type="match status" value="1"/>
</dbReference>
<dbReference type="PANTHER" id="PTHR46275">
    <property type="entry name" value="HEPATOCYTE GROWTH FACTOR-REGULATED TYROSINE KINASE SUBSTRATE"/>
    <property type="match status" value="1"/>
</dbReference>
<feature type="domain" description="VHS" evidence="6">
    <location>
        <begin position="15"/>
        <end position="142"/>
    </location>
</feature>
<keyword evidence="7" id="KW-1185">Reference proteome</keyword>
<dbReference type="PIRSF" id="PIRSF036956">
    <property type="entry name" value="Hrs_Vps27"/>
    <property type="match status" value="1"/>
</dbReference>
<accession>A0ABM1EKV7</accession>
<evidence type="ECO:0000313" key="7">
    <source>
        <dbReference type="Proteomes" id="UP000695022"/>
    </source>
</evidence>
<evidence type="ECO:0000256" key="5">
    <source>
        <dbReference type="SAM" id="MobiDB-lite"/>
    </source>
</evidence>
<dbReference type="InterPro" id="IPR024641">
    <property type="entry name" value="HRS_helical"/>
</dbReference>
<dbReference type="PROSITE" id="PS50179">
    <property type="entry name" value="VHS"/>
    <property type="match status" value="1"/>
</dbReference>
<evidence type="ECO:0000256" key="1">
    <source>
        <dbReference type="ARBA" id="ARBA00004496"/>
    </source>
</evidence>
<dbReference type="GeneID" id="106813253"/>
<keyword evidence="3" id="KW-0597">Phosphoprotein</keyword>
<gene>
    <name evidence="8" type="primary">LOC106813253</name>
</gene>
<dbReference type="InterPro" id="IPR002014">
    <property type="entry name" value="VHS_dom"/>
</dbReference>
<evidence type="ECO:0000259" key="6">
    <source>
        <dbReference type="PROSITE" id="PS50179"/>
    </source>
</evidence>
<dbReference type="Pfam" id="PF00790">
    <property type="entry name" value="VHS"/>
    <property type="match status" value="1"/>
</dbReference>
<name>A0ABM1EKV7_PRICU</name>
<organism evidence="7 8">
    <name type="scientific">Priapulus caudatus</name>
    <name type="common">Priapulid worm</name>
    <dbReference type="NCBI Taxonomy" id="37621"/>
    <lineage>
        <taxon>Eukaryota</taxon>
        <taxon>Metazoa</taxon>
        <taxon>Ecdysozoa</taxon>
        <taxon>Scalidophora</taxon>
        <taxon>Priapulida</taxon>
        <taxon>Priapulimorpha</taxon>
        <taxon>Priapulimorphida</taxon>
        <taxon>Priapulidae</taxon>
        <taxon>Priapulus</taxon>
    </lineage>
</organism>
<dbReference type="SUPFAM" id="SSF48464">
    <property type="entry name" value="ENTH/VHS domain"/>
    <property type="match status" value="1"/>
</dbReference>
<dbReference type="CDD" id="cd03569">
    <property type="entry name" value="VHS_Hrs"/>
    <property type="match status" value="1"/>
</dbReference>
<evidence type="ECO:0000256" key="4">
    <source>
        <dbReference type="SAM" id="Coils"/>
    </source>
</evidence>
<feature type="compositionally biased region" description="Low complexity" evidence="5">
    <location>
        <begin position="470"/>
        <end position="513"/>
    </location>
</feature>
<dbReference type="Gene3D" id="1.25.40.90">
    <property type="match status" value="1"/>
</dbReference>
<dbReference type="InterPro" id="IPR008942">
    <property type="entry name" value="ENTH_VHS"/>
</dbReference>
<dbReference type="InterPro" id="IPR017073">
    <property type="entry name" value="HGS/VPS27"/>
</dbReference>
<dbReference type="PANTHER" id="PTHR46275:SF1">
    <property type="entry name" value="HEPATOCYTE GROWTH FACTOR-REGULATED TYROSINE KINASE SUBSTRATE"/>
    <property type="match status" value="1"/>
</dbReference>
<proteinExistence type="predicted"/>
<evidence type="ECO:0000256" key="3">
    <source>
        <dbReference type="ARBA" id="ARBA00022553"/>
    </source>
</evidence>
<dbReference type="RefSeq" id="XP_014672828.1">
    <property type="nucleotide sequence ID" value="XM_014817342.1"/>
</dbReference>
<evidence type="ECO:0000313" key="8">
    <source>
        <dbReference type="RefSeq" id="XP_014672828.1"/>
    </source>
</evidence>
<feature type="region of interest" description="Disordered" evidence="5">
    <location>
        <begin position="251"/>
        <end position="291"/>
    </location>
</feature>
<evidence type="ECO:0000256" key="2">
    <source>
        <dbReference type="ARBA" id="ARBA00022490"/>
    </source>
</evidence>
<protein>
    <submittedName>
        <fullName evidence="8">Hepatocyte growth factor-regulated tyrosine kinase substrate-like</fullName>
    </submittedName>
</protein>
<dbReference type="InterPro" id="IPR013083">
    <property type="entry name" value="Znf_RING/FYVE/PHD"/>
</dbReference>
<dbReference type="Gene3D" id="3.30.40.10">
    <property type="entry name" value="Zinc/RING finger domain, C3HC4 (zinc finger)"/>
    <property type="match status" value="1"/>
</dbReference>
<sequence length="528" mass="59751">MFRSSGSFDRLLEKATSQLLLEPDWDSILQICDSIRQGDVQPKYALQCIRKKMFNQNPFVAMFALQVLESCVKNCGNPVHVEIATKPFMEEMKELGKVGKDTVKAKVLELIQVWSHAFRNKPVFRIVQDTYNLMKLEGYQFPALKESDAMFAADEAPEWADGECCHRCRVTFTMVQRKHHCPRLWTKIFLQQCFARPGGSSCSSTSSKDGELPADYLAKQVQESSAPAMETISEVDPELAKYLDRHYWEHKREKSKSSPSAPSGEEKNPGEVMKSLSGSPPATKAAQEKFQNGEVDDVDEFMSALRRSIEILVNRMRSNSSRGRHIGNDTTVQSLFMTIMAMHPQLLKYIQEQDDARTYYEGLQDKLTQLNAAREALDSLREEHREKKRCEAEEAERQRQIQMAQKLAVMRQKKQEYLEYQRQIALQRMQEQEREMQLRVEQQKQQYAMRQYGQYPQYAPQTLPPGGAPQPGMQALPPAAAPQPGMQALPPGATPQPGMQALPPGAAPQPGMQSMPPGASPQHNAGNV</sequence>
<feature type="coiled-coil region" evidence="4">
    <location>
        <begin position="360"/>
        <end position="446"/>
    </location>
</feature>
<reference evidence="8" key="1">
    <citation type="submission" date="2025-08" db="UniProtKB">
        <authorList>
            <consortium name="RefSeq"/>
        </authorList>
    </citation>
    <scope>IDENTIFICATION</scope>
</reference>
<dbReference type="CDD" id="cd21387">
    <property type="entry name" value="GAT_Hrs"/>
    <property type="match status" value="1"/>
</dbReference>
<keyword evidence="4" id="KW-0175">Coiled coil</keyword>
<feature type="region of interest" description="Disordered" evidence="5">
    <location>
        <begin position="457"/>
        <end position="528"/>
    </location>
</feature>
<keyword evidence="2" id="KW-0963">Cytoplasm</keyword>
<comment type="subcellular location">
    <subcellularLocation>
        <location evidence="1">Cytoplasm</location>
    </subcellularLocation>
</comment>
<dbReference type="Proteomes" id="UP000695022">
    <property type="component" value="Unplaced"/>
</dbReference>
<dbReference type="Pfam" id="PF12210">
    <property type="entry name" value="Hrs_helical"/>
    <property type="match status" value="1"/>
</dbReference>
<dbReference type="SMART" id="SM00288">
    <property type="entry name" value="VHS"/>
    <property type="match status" value="1"/>
</dbReference>